<evidence type="ECO:0000259" key="6">
    <source>
        <dbReference type="Pfam" id="PF00920"/>
    </source>
</evidence>
<gene>
    <name evidence="8" type="ORF">C4K68_13215</name>
</gene>
<dbReference type="EMBL" id="PRLP01000038">
    <property type="protein sequence ID" value="PPC76890.1"/>
    <property type="molecule type" value="Genomic_DNA"/>
</dbReference>
<sequence length="573" mass="62629">MTKTLENLRSQRWFAADNMRAFAHRQRTQQTGYRREEFMGKPVIGIINTWSDISTCHKHLRERAQNVREGIIRAGGFPLELPAMSLGEVMVKPTTMLYRNFLAMEVEELLRSHPIDGAILMGGCDKTTPGLLMGAFSMNVPAIYIPAGATLSGWFKGQKIGTGTHTRKFWDEKRAGNLSEQDWLRLESSMTRSHGTCNTMGTASTMTAIAEALGMTLPGACTIPAADSAHPRMCSLAGERIVQMVWEDLKPSDIVNEAAFDNALITYMAMGGSTNAAVHLPAMAGRLGISLPLERLDYWSQRIPVIANLMPSGSYLMEDLFYAGGLPALMSRLAGYLNLEQPTVNGRTLGSNLEDAEIYNDDVIRSLDNPITSQGTLAVLKGNLSPTGAVLKPSAATPALLKHRGQALVFENHAEMNARIDDPALEVDASTVLVLKNAGPQGGPGMPEWGGLPIPKKLLQQGVRDMVRISDARMSGTHFGTCVLHVTPESYIGGPLALVQTGDWIELDVDARRLHLCVDDDELARRKAAWQPPQAHYERGYGAMFSRHVTQADQGCDFDFLQGNAPVSEPEIF</sequence>
<dbReference type="InterPro" id="IPR000581">
    <property type="entry name" value="ILV_EDD_N"/>
</dbReference>
<keyword evidence="3" id="KW-0408">Iron</keyword>
<protein>
    <submittedName>
        <fullName evidence="8">Dihydroxy-acid dehydratase</fullName>
    </submittedName>
</protein>
<dbReference type="InterPro" id="IPR042096">
    <property type="entry name" value="Dihydro-acid_dehy_C"/>
</dbReference>
<keyword evidence="2" id="KW-0479">Metal-binding</keyword>
<evidence type="ECO:0000256" key="3">
    <source>
        <dbReference type="ARBA" id="ARBA00023004"/>
    </source>
</evidence>
<evidence type="ECO:0000256" key="2">
    <source>
        <dbReference type="ARBA" id="ARBA00022723"/>
    </source>
</evidence>
<dbReference type="Pfam" id="PF24877">
    <property type="entry name" value="ILV_EDD_C"/>
    <property type="match status" value="1"/>
</dbReference>
<evidence type="ECO:0000256" key="1">
    <source>
        <dbReference type="ARBA" id="ARBA00006486"/>
    </source>
</evidence>
<feature type="domain" description="Dihydroxy-acid/6-phosphogluconate dehydratase C-terminal" evidence="7">
    <location>
        <begin position="362"/>
        <end position="556"/>
    </location>
</feature>
<reference evidence="8 9" key="1">
    <citation type="submission" date="2018-02" db="EMBL/GenBank/DDBJ databases">
        <title>novel marine gammaproteobacteria from coastal saline agro ecosystem.</title>
        <authorList>
            <person name="Krishnan R."/>
            <person name="Ramesh Kumar N."/>
        </authorList>
    </citation>
    <scope>NUCLEOTIDE SEQUENCE [LARGE SCALE GENOMIC DNA]</scope>
    <source>
        <strain evidence="8 9">228</strain>
    </source>
</reference>
<dbReference type="InterPro" id="IPR037237">
    <property type="entry name" value="IlvD/EDD_N"/>
</dbReference>
<dbReference type="PANTHER" id="PTHR43183:SF2">
    <property type="entry name" value="DIHYDROXY-ACID DEHYDRATASE"/>
    <property type="match status" value="1"/>
</dbReference>
<dbReference type="GO" id="GO:0016836">
    <property type="term" value="F:hydro-lyase activity"/>
    <property type="evidence" value="ECO:0007669"/>
    <property type="project" value="UniProtKB-ARBA"/>
</dbReference>
<dbReference type="NCBIfam" id="NF009560">
    <property type="entry name" value="PRK13017.1"/>
    <property type="match status" value="1"/>
</dbReference>
<dbReference type="FunFam" id="3.50.30.80:FF:000001">
    <property type="entry name" value="Dihydroxy-acid dehydratase"/>
    <property type="match status" value="1"/>
</dbReference>
<evidence type="ECO:0000256" key="5">
    <source>
        <dbReference type="ARBA" id="ARBA00023239"/>
    </source>
</evidence>
<dbReference type="NCBIfam" id="NF004784">
    <property type="entry name" value="PRK06131.1"/>
    <property type="match status" value="1"/>
</dbReference>
<dbReference type="NCBIfam" id="NF009559">
    <property type="entry name" value="PRK13016.1"/>
    <property type="match status" value="1"/>
</dbReference>
<dbReference type="GO" id="GO:0051536">
    <property type="term" value="F:iron-sulfur cluster binding"/>
    <property type="evidence" value="ECO:0007669"/>
    <property type="project" value="UniProtKB-KW"/>
</dbReference>
<dbReference type="Proteomes" id="UP000238196">
    <property type="component" value="Unassembled WGS sequence"/>
</dbReference>
<name>A0A2S5KQ72_9PROT</name>
<dbReference type="GO" id="GO:0046872">
    <property type="term" value="F:metal ion binding"/>
    <property type="evidence" value="ECO:0007669"/>
    <property type="project" value="UniProtKB-KW"/>
</dbReference>
<dbReference type="PROSITE" id="PS00886">
    <property type="entry name" value="ILVD_EDD_1"/>
    <property type="match status" value="1"/>
</dbReference>
<dbReference type="InterPro" id="IPR052352">
    <property type="entry name" value="Sugar_Degrad_Dehydratases"/>
</dbReference>
<dbReference type="InterPro" id="IPR056740">
    <property type="entry name" value="ILV_EDD_C"/>
</dbReference>
<proteinExistence type="inferred from homology"/>
<dbReference type="SUPFAM" id="SSF143975">
    <property type="entry name" value="IlvD/EDD N-terminal domain-like"/>
    <property type="match status" value="1"/>
</dbReference>
<evidence type="ECO:0000313" key="9">
    <source>
        <dbReference type="Proteomes" id="UP000238196"/>
    </source>
</evidence>
<dbReference type="AlphaFoldDB" id="A0A2S5KQ72"/>
<keyword evidence="4" id="KW-0411">Iron-sulfur</keyword>
<dbReference type="PANTHER" id="PTHR43183">
    <property type="entry name" value="HYPOTHETICAL DIHYDROXYACID DEHYDRATASE (EUROFUNG)-RELATED"/>
    <property type="match status" value="1"/>
</dbReference>
<keyword evidence="5" id="KW-0456">Lyase</keyword>
<dbReference type="Gene3D" id="3.50.30.80">
    <property type="entry name" value="IlvD/EDD C-terminal domain-like"/>
    <property type="match status" value="1"/>
</dbReference>
<feature type="domain" description="Dihydroxy-acid/6-phosphogluconate dehydratase N-terminal" evidence="6">
    <location>
        <begin position="41"/>
        <end position="352"/>
    </location>
</feature>
<dbReference type="InterPro" id="IPR020558">
    <property type="entry name" value="DiOHA_6PGluconate_deHydtase_CS"/>
</dbReference>
<evidence type="ECO:0000313" key="8">
    <source>
        <dbReference type="EMBL" id="PPC76890.1"/>
    </source>
</evidence>
<evidence type="ECO:0000259" key="7">
    <source>
        <dbReference type="Pfam" id="PF24877"/>
    </source>
</evidence>
<evidence type="ECO:0000256" key="4">
    <source>
        <dbReference type="ARBA" id="ARBA00023014"/>
    </source>
</evidence>
<dbReference type="OrthoDB" id="9807077at2"/>
<organism evidence="8 9">
    <name type="scientific">Proteobacteria bacterium 228</name>
    <dbReference type="NCBI Taxonomy" id="2083153"/>
    <lineage>
        <taxon>Bacteria</taxon>
        <taxon>Pseudomonadati</taxon>
        <taxon>Pseudomonadota</taxon>
    </lineage>
</organism>
<comment type="similarity">
    <text evidence="1">Belongs to the IlvD/Edd family.</text>
</comment>
<accession>A0A2S5KQ72</accession>
<dbReference type="Pfam" id="PF00920">
    <property type="entry name" value="ILVD_EDD_N"/>
    <property type="match status" value="1"/>
</dbReference>
<comment type="caution">
    <text evidence="8">The sequence shown here is derived from an EMBL/GenBank/DDBJ whole genome shotgun (WGS) entry which is preliminary data.</text>
</comment>
<dbReference type="SUPFAM" id="SSF52016">
    <property type="entry name" value="LeuD/IlvD-like"/>
    <property type="match status" value="1"/>
</dbReference>